<keyword evidence="3" id="KW-1185">Reference proteome</keyword>
<feature type="compositionally biased region" description="Acidic residues" evidence="1">
    <location>
        <begin position="195"/>
        <end position="206"/>
    </location>
</feature>
<protein>
    <submittedName>
        <fullName evidence="2">Uncharacterized protein</fullName>
    </submittedName>
</protein>
<sequence length="206" mass="22503">MLTTEAHETRGEWLFRQMHALYGARFVAMWRNVDKADLMRGWTHALHGFAPEALHAGINALRTVPHPPTLPEYLELCRQARANAAASSPPKLPPPVRADPETVNAAIARMRDIVAPLSKCEASPKWAFDLLRCGQAKNGQPLTLEAQRVAADAIVSGVGRAWYASLPASEKTRYRPVFDGAVSSRGGTVPSREPGEDDEEAPEACE</sequence>
<dbReference type="RefSeq" id="WP_201138587.1">
    <property type="nucleotide sequence ID" value="NZ_CAJNAS010000029.1"/>
</dbReference>
<accession>A0A9N8N6W1</accession>
<evidence type="ECO:0000256" key="1">
    <source>
        <dbReference type="SAM" id="MobiDB-lite"/>
    </source>
</evidence>
<proteinExistence type="predicted"/>
<dbReference type="EMBL" id="CAJNAS010000029">
    <property type="protein sequence ID" value="CAE6958921.1"/>
    <property type="molecule type" value="Genomic_DNA"/>
</dbReference>
<gene>
    <name evidence="2" type="ORF">R70211_06792</name>
</gene>
<evidence type="ECO:0000313" key="2">
    <source>
        <dbReference type="EMBL" id="CAE6958921.1"/>
    </source>
</evidence>
<name>A0A9N8N6W1_9BURK</name>
<dbReference type="AlphaFoldDB" id="A0A9N8N6W1"/>
<reference evidence="2" key="1">
    <citation type="submission" date="2021-02" db="EMBL/GenBank/DDBJ databases">
        <authorList>
            <person name="Vanwijnsberghe S."/>
        </authorList>
    </citation>
    <scope>NUCLEOTIDE SEQUENCE</scope>
    <source>
        <strain evidence="2">R-70211</strain>
    </source>
</reference>
<feature type="region of interest" description="Disordered" evidence="1">
    <location>
        <begin position="179"/>
        <end position="206"/>
    </location>
</feature>
<comment type="caution">
    <text evidence="2">The sequence shown here is derived from an EMBL/GenBank/DDBJ whole genome shotgun (WGS) entry which is preliminary data.</text>
</comment>
<evidence type="ECO:0000313" key="3">
    <source>
        <dbReference type="Proteomes" id="UP000675121"/>
    </source>
</evidence>
<dbReference type="Proteomes" id="UP000675121">
    <property type="component" value="Unassembled WGS sequence"/>
</dbReference>
<organism evidence="2 3">
    <name type="scientific">Paraburkholderia domus</name>
    <dbReference type="NCBI Taxonomy" id="2793075"/>
    <lineage>
        <taxon>Bacteria</taxon>
        <taxon>Pseudomonadati</taxon>
        <taxon>Pseudomonadota</taxon>
        <taxon>Betaproteobacteria</taxon>
        <taxon>Burkholderiales</taxon>
        <taxon>Burkholderiaceae</taxon>
        <taxon>Paraburkholderia</taxon>
    </lineage>
</organism>